<dbReference type="AlphaFoldDB" id="A0A101RN50"/>
<protein>
    <submittedName>
        <fullName evidence="3">Uncharacterized protein</fullName>
    </submittedName>
</protein>
<keyword evidence="2" id="KW-0812">Transmembrane</keyword>
<feature type="transmembrane region" description="Helical" evidence="2">
    <location>
        <begin position="197"/>
        <end position="215"/>
    </location>
</feature>
<feature type="transmembrane region" description="Helical" evidence="2">
    <location>
        <begin position="101"/>
        <end position="118"/>
    </location>
</feature>
<name>A0A101RN50_9ACTN</name>
<evidence type="ECO:0000256" key="2">
    <source>
        <dbReference type="SAM" id="Phobius"/>
    </source>
</evidence>
<dbReference type="Proteomes" id="UP000054375">
    <property type="component" value="Unassembled WGS sequence"/>
</dbReference>
<evidence type="ECO:0000256" key="1">
    <source>
        <dbReference type="SAM" id="MobiDB-lite"/>
    </source>
</evidence>
<comment type="caution">
    <text evidence="3">The sequence shown here is derived from an EMBL/GenBank/DDBJ whole genome shotgun (WGS) entry which is preliminary data.</text>
</comment>
<feature type="region of interest" description="Disordered" evidence="1">
    <location>
        <begin position="49"/>
        <end position="73"/>
    </location>
</feature>
<dbReference type="EMBL" id="LMWV01000046">
    <property type="protein sequence ID" value="KUN58448.1"/>
    <property type="molecule type" value="Genomic_DNA"/>
</dbReference>
<sequence>MSIHRYIQAIFAWIGMLFWAPSAQERKAFELSEGEWARRYSRLLTEAGASATGPRTHTVSQRQRTATRQERRRRNSRIWIPGGLLALGAAIPLLAVQPKVVACLLVLAAVLIVAVWLTRRHTIRTALQPRPTENIQLVKAHHPRTDVAAEICMTSAVNGARPRTEAGASPTGPYSNTANHRQHAAPQPQQANRHHRTWIIAGLLVLGPACVLLAFPPQAATGMLLLAAALTVTVWLTRRHTIRTESGTSRHTASEAKRDQHVLHGPFALTCVVVTSSIFAADVLHLMAWQ</sequence>
<feature type="transmembrane region" description="Helical" evidence="2">
    <location>
        <begin position="267"/>
        <end position="288"/>
    </location>
</feature>
<keyword evidence="4" id="KW-1185">Reference proteome</keyword>
<feature type="transmembrane region" description="Helical" evidence="2">
    <location>
        <begin position="221"/>
        <end position="237"/>
    </location>
</feature>
<feature type="transmembrane region" description="Helical" evidence="2">
    <location>
        <begin position="78"/>
        <end position="95"/>
    </location>
</feature>
<feature type="region of interest" description="Disordered" evidence="1">
    <location>
        <begin position="160"/>
        <end position="191"/>
    </location>
</feature>
<gene>
    <name evidence="3" type="ORF">AQJ54_42040</name>
</gene>
<evidence type="ECO:0000313" key="3">
    <source>
        <dbReference type="EMBL" id="KUN58448.1"/>
    </source>
</evidence>
<accession>A0A101RN50</accession>
<keyword evidence="2" id="KW-1133">Transmembrane helix</keyword>
<evidence type="ECO:0000313" key="4">
    <source>
        <dbReference type="Proteomes" id="UP000054375"/>
    </source>
</evidence>
<reference evidence="3 4" key="1">
    <citation type="submission" date="2015-10" db="EMBL/GenBank/DDBJ databases">
        <title>Draft genome sequence of Streptomyces griseorubiginosus DSM 40469, type strain for the species Streptomyces griseorubiginosus.</title>
        <authorList>
            <person name="Ruckert C."/>
            <person name="Winkler A."/>
            <person name="Kalinowski J."/>
            <person name="Kampfer P."/>
            <person name="Glaeser S."/>
        </authorList>
    </citation>
    <scope>NUCLEOTIDE SEQUENCE [LARGE SCALE GENOMIC DNA]</scope>
    <source>
        <strain evidence="3 4">DSM 40469</strain>
    </source>
</reference>
<dbReference type="RefSeq" id="WP_062246821.1">
    <property type="nucleotide sequence ID" value="NZ_JBPJFL010000004.1"/>
</dbReference>
<organism evidence="3 4">
    <name type="scientific">Streptomyces griseorubiginosus</name>
    <dbReference type="NCBI Taxonomy" id="67304"/>
    <lineage>
        <taxon>Bacteria</taxon>
        <taxon>Bacillati</taxon>
        <taxon>Actinomycetota</taxon>
        <taxon>Actinomycetes</taxon>
        <taxon>Kitasatosporales</taxon>
        <taxon>Streptomycetaceae</taxon>
        <taxon>Streptomyces</taxon>
    </lineage>
</organism>
<keyword evidence="2" id="KW-0472">Membrane</keyword>
<proteinExistence type="predicted"/>